<keyword evidence="4" id="KW-1185">Reference proteome</keyword>
<gene>
    <name evidence="3" type="ORF">VitviT2T_018293</name>
</gene>
<dbReference type="Proteomes" id="UP001227230">
    <property type="component" value="Chromosome 12"/>
</dbReference>
<dbReference type="PANTHER" id="PTHR34427">
    <property type="entry name" value="DUF4283 DOMAIN PROTEIN"/>
    <property type="match status" value="1"/>
</dbReference>
<feature type="domain" description="DUF4283" evidence="2">
    <location>
        <begin position="2"/>
        <end position="68"/>
    </location>
</feature>
<proteinExistence type="predicted"/>
<evidence type="ECO:0000313" key="3">
    <source>
        <dbReference type="EMBL" id="WJZ99885.1"/>
    </source>
</evidence>
<evidence type="ECO:0000259" key="2">
    <source>
        <dbReference type="Pfam" id="PF14111"/>
    </source>
</evidence>
<dbReference type="PANTHER" id="PTHR34427:SF5">
    <property type="entry name" value="DUF4283 DOMAIN-CONTAINING PROTEIN"/>
    <property type="match status" value="1"/>
</dbReference>
<reference evidence="3 4" key="1">
    <citation type="journal article" date="2023" name="Hortic Res">
        <title>The complete reference genome for grapevine (Vitis vinifera L.) genetics and breeding.</title>
        <authorList>
            <person name="Shi X."/>
            <person name="Cao S."/>
            <person name="Wang X."/>
            <person name="Huang S."/>
            <person name="Wang Y."/>
            <person name="Liu Z."/>
            <person name="Liu W."/>
            <person name="Leng X."/>
            <person name="Peng Y."/>
            <person name="Wang N."/>
            <person name="Wang Y."/>
            <person name="Ma Z."/>
            <person name="Xu X."/>
            <person name="Zhang F."/>
            <person name="Xue H."/>
            <person name="Zhong H."/>
            <person name="Wang Y."/>
            <person name="Zhang K."/>
            <person name="Velt A."/>
            <person name="Avia K."/>
            <person name="Holtgrawe D."/>
            <person name="Grimplet J."/>
            <person name="Matus J.T."/>
            <person name="Ware D."/>
            <person name="Wu X."/>
            <person name="Wang H."/>
            <person name="Liu C."/>
            <person name="Fang Y."/>
            <person name="Rustenholz C."/>
            <person name="Cheng Z."/>
            <person name="Xiao H."/>
            <person name="Zhou Y."/>
        </authorList>
    </citation>
    <scope>NUCLEOTIDE SEQUENCE [LARGE SCALE GENOMIC DNA]</scope>
    <source>
        <strain evidence="4">cv. Pinot noir / PN40024</strain>
        <tissue evidence="3">Leaf</tissue>
    </source>
</reference>
<dbReference type="InterPro" id="IPR025558">
    <property type="entry name" value="DUF4283"/>
</dbReference>
<feature type="region of interest" description="Disordered" evidence="1">
    <location>
        <begin position="237"/>
        <end position="265"/>
    </location>
</feature>
<evidence type="ECO:0000313" key="4">
    <source>
        <dbReference type="Proteomes" id="UP001227230"/>
    </source>
</evidence>
<dbReference type="EMBL" id="CP126659">
    <property type="protein sequence ID" value="WJZ99885.1"/>
    <property type="molecule type" value="Genomic_DNA"/>
</dbReference>
<evidence type="ECO:0000256" key="1">
    <source>
        <dbReference type="SAM" id="MobiDB-lite"/>
    </source>
</evidence>
<sequence length="554" mass="61626">MDMERFGWLMARTWGLQGNLGLARMETGRVLLEFQHVGEAERILAYGSRRVGGVQLGLERWRPRCGCEDEGGSRKEVWVKILGLPVSLWDPSILRKVGDKCGGFVAMDPLTEKMVDLEGARILVKRKNGGLSSRVDIVVEEVCYSLYLWWEVRPEMRKSISGSSLKGNYREEVRGDAMARATQRVGEERSARPEALLRAADGTDEQVRGVVGEGTGERVGAGYGARVSAELDHVDGLLHPGPSSGRTLYPKAQRGEKKGPSPLKGLKLKGVVSEEAGLGIGPSYSKSDWWIGVGESPVLSGSNGGEGDQLGPLQPESRKGKPERGSIWKRGDFSEGRNREVEFLKIREKEDAWKQQMVPSHSVTDRALIAEESRYGSVLIQRGGRDSGYLSSSSLSFDRTPEGEYYDHSGVACEVIQNEIPLNTIKPVVNGGGRWELAEDITVNDNDKEWEKGSMLIVSQEAREERENGWEECNLAKFSQFLGFPIEGLEKEIVNFLAKIRKRREKIYSSGVLEKTKFERELKRLECSINYEGGSKQRSSSQVRGCQLVEVNED</sequence>
<name>A0ABY9CXL6_VITVI</name>
<accession>A0ABY9CXL6</accession>
<feature type="region of interest" description="Disordered" evidence="1">
    <location>
        <begin position="300"/>
        <end position="331"/>
    </location>
</feature>
<dbReference type="Pfam" id="PF14111">
    <property type="entry name" value="DUF4283"/>
    <property type="match status" value="1"/>
</dbReference>
<protein>
    <recommendedName>
        <fullName evidence="2">DUF4283 domain-containing protein</fullName>
    </recommendedName>
</protein>
<organism evidence="3 4">
    <name type="scientific">Vitis vinifera</name>
    <name type="common">Grape</name>
    <dbReference type="NCBI Taxonomy" id="29760"/>
    <lineage>
        <taxon>Eukaryota</taxon>
        <taxon>Viridiplantae</taxon>
        <taxon>Streptophyta</taxon>
        <taxon>Embryophyta</taxon>
        <taxon>Tracheophyta</taxon>
        <taxon>Spermatophyta</taxon>
        <taxon>Magnoliopsida</taxon>
        <taxon>eudicotyledons</taxon>
        <taxon>Gunneridae</taxon>
        <taxon>Pentapetalae</taxon>
        <taxon>rosids</taxon>
        <taxon>Vitales</taxon>
        <taxon>Vitaceae</taxon>
        <taxon>Viteae</taxon>
        <taxon>Vitis</taxon>
    </lineage>
</organism>
<feature type="compositionally biased region" description="Basic and acidic residues" evidence="1">
    <location>
        <begin position="316"/>
        <end position="331"/>
    </location>
</feature>